<dbReference type="EMBL" id="KN840753">
    <property type="protein sequence ID" value="KIP01660.1"/>
    <property type="molecule type" value="Genomic_DNA"/>
</dbReference>
<reference evidence="2 3" key="1">
    <citation type="journal article" date="2014" name="PLoS Genet.">
        <title>Analysis of the Phlebiopsis gigantea genome, transcriptome and secretome provides insight into its pioneer colonization strategies of wood.</title>
        <authorList>
            <person name="Hori C."/>
            <person name="Ishida T."/>
            <person name="Igarashi K."/>
            <person name="Samejima M."/>
            <person name="Suzuki H."/>
            <person name="Master E."/>
            <person name="Ferreira P."/>
            <person name="Ruiz-Duenas F.J."/>
            <person name="Held B."/>
            <person name="Canessa P."/>
            <person name="Larrondo L.F."/>
            <person name="Schmoll M."/>
            <person name="Druzhinina I.S."/>
            <person name="Kubicek C.P."/>
            <person name="Gaskell J.A."/>
            <person name="Kersten P."/>
            <person name="St John F."/>
            <person name="Glasner J."/>
            <person name="Sabat G."/>
            <person name="Splinter BonDurant S."/>
            <person name="Syed K."/>
            <person name="Yadav J."/>
            <person name="Mgbeahuruike A.C."/>
            <person name="Kovalchuk A."/>
            <person name="Asiegbu F.O."/>
            <person name="Lackner G."/>
            <person name="Hoffmeister D."/>
            <person name="Rencoret J."/>
            <person name="Gutierrez A."/>
            <person name="Sun H."/>
            <person name="Lindquist E."/>
            <person name="Barry K."/>
            <person name="Riley R."/>
            <person name="Grigoriev I.V."/>
            <person name="Henrissat B."/>
            <person name="Kues U."/>
            <person name="Berka R.M."/>
            <person name="Martinez A.T."/>
            <person name="Covert S.F."/>
            <person name="Blanchette R.A."/>
            <person name="Cullen D."/>
        </authorList>
    </citation>
    <scope>NUCLEOTIDE SEQUENCE [LARGE SCALE GENOMIC DNA]</scope>
    <source>
        <strain evidence="2 3">11061_1 CR5-6</strain>
    </source>
</reference>
<organism evidence="2 3">
    <name type="scientific">Phlebiopsis gigantea (strain 11061_1 CR5-6)</name>
    <name type="common">White-rot fungus</name>
    <name type="synonym">Peniophora gigantea</name>
    <dbReference type="NCBI Taxonomy" id="745531"/>
    <lineage>
        <taxon>Eukaryota</taxon>
        <taxon>Fungi</taxon>
        <taxon>Dikarya</taxon>
        <taxon>Basidiomycota</taxon>
        <taxon>Agaricomycotina</taxon>
        <taxon>Agaricomycetes</taxon>
        <taxon>Polyporales</taxon>
        <taxon>Phanerochaetaceae</taxon>
        <taxon>Phlebiopsis</taxon>
    </lineage>
</organism>
<evidence type="ECO:0000313" key="2">
    <source>
        <dbReference type="EMBL" id="KIP01660.1"/>
    </source>
</evidence>
<accession>A0A0C3S259</accession>
<gene>
    <name evidence="2" type="ORF">PHLGIDRAFT_17062</name>
</gene>
<sequence>MSCPQCTHGHALPAQTKPPRDEAEDIFAARKDKPEFVDYEFVDYEFVDYEFVDYEFVDYKTATLPMVDPVKATFVKVTIVAFNGFSGQKVDDFDRKASSGQSGLRDDNGGVL</sequence>
<name>A0A0C3S259_PHLG1</name>
<evidence type="ECO:0000256" key="1">
    <source>
        <dbReference type="SAM" id="MobiDB-lite"/>
    </source>
</evidence>
<dbReference type="HOGENOM" id="CLU_2151780_0_0_1"/>
<feature type="region of interest" description="Disordered" evidence="1">
    <location>
        <begin position="89"/>
        <end position="112"/>
    </location>
</feature>
<feature type="non-terminal residue" evidence="2">
    <location>
        <position position="112"/>
    </location>
</feature>
<dbReference type="Proteomes" id="UP000053257">
    <property type="component" value="Unassembled WGS sequence"/>
</dbReference>
<proteinExistence type="predicted"/>
<evidence type="ECO:0000313" key="3">
    <source>
        <dbReference type="Proteomes" id="UP000053257"/>
    </source>
</evidence>
<dbReference type="AlphaFoldDB" id="A0A0C3S259"/>
<keyword evidence="3" id="KW-1185">Reference proteome</keyword>
<protein>
    <submittedName>
        <fullName evidence="2">Uncharacterized protein</fullName>
    </submittedName>
</protein>
<feature type="region of interest" description="Disordered" evidence="1">
    <location>
        <begin position="1"/>
        <end position="24"/>
    </location>
</feature>